<proteinExistence type="predicted"/>
<sequence>MQSFFNKIKEYQKEYFNQLNNNGYFLSKKYHLVFGFNIVSQESVALKNEKHHEVTFRDEKDLEDFINELKLYSRDEFRNRVMSNTKQFPVIIQIKRIRNLEAQEEQK</sequence>
<dbReference type="AlphaFoldDB" id="A0A2S9WXC1"/>
<evidence type="ECO:0000313" key="2">
    <source>
        <dbReference type="Proteomes" id="UP000239532"/>
    </source>
</evidence>
<name>A0A2S9WXC1_9FLAO</name>
<dbReference type="EMBL" id="MQUC01000003">
    <property type="protein sequence ID" value="PRP68113.1"/>
    <property type="molecule type" value="Genomic_DNA"/>
</dbReference>
<accession>A0A2S9WXC1</accession>
<reference evidence="1 2" key="1">
    <citation type="submission" date="2016-11" db="EMBL/GenBank/DDBJ databases">
        <title>Trade-off between light-utilization and light-protection in marine flavobacteria.</title>
        <authorList>
            <person name="Kumagai Y."/>
        </authorList>
    </citation>
    <scope>NUCLEOTIDE SEQUENCE [LARGE SCALE GENOMIC DNA]</scope>
    <source>
        <strain evidence="1 2">JCM 17109</strain>
    </source>
</reference>
<organism evidence="1 2">
    <name type="scientific">Nonlabens agnitus</name>
    <dbReference type="NCBI Taxonomy" id="870484"/>
    <lineage>
        <taxon>Bacteria</taxon>
        <taxon>Pseudomonadati</taxon>
        <taxon>Bacteroidota</taxon>
        <taxon>Flavobacteriia</taxon>
        <taxon>Flavobacteriales</taxon>
        <taxon>Flavobacteriaceae</taxon>
        <taxon>Nonlabens</taxon>
    </lineage>
</organism>
<dbReference type="RefSeq" id="WP_105983792.1">
    <property type="nucleotide sequence ID" value="NZ_MQUC01000003.1"/>
</dbReference>
<keyword evidence="2" id="KW-1185">Reference proteome</keyword>
<comment type="caution">
    <text evidence="1">The sequence shown here is derived from an EMBL/GenBank/DDBJ whole genome shotgun (WGS) entry which is preliminary data.</text>
</comment>
<protein>
    <submittedName>
        <fullName evidence="1">Uncharacterized protein</fullName>
    </submittedName>
</protein>
<gene>
    <name evidence="1" type="ORF">BST86_13960</name>
</gene>
<evidence type="ECO:0000313" key="1">
    <source>
        <dbReference type="EMBL" id="PRP68113.1"/>
    </source>
</evidence>
<dbReference type="Proteomes" id="UP000239532">
    <property type="component" value="Unassembled WGS sequence"/>
</dbReference>